<feature type="region of interest" description="Disordered" evidence="1">
    <location>
        <begin position="23"/>
        <end position="47"/>
    </location>
</feature>
<dbReference type="EMBL" id="FTPR01000001">
    <property type="protein sequence ID" value="SIT85839.1"/>
    <property type="molecule type" value="Genomic_DNA"/>
</dbReference>
<evidence type="ECO:0000313" key="4">
    <source>
        <dbReference type="Proteomes" id="UP000186997"/>
    </source>
</evidence>
<reference evidence="4" key="1">
    <citation type="submission" date="2017-01" db="EMBL/GenBank/DDBJ databases">
        <authorList>
            <person name="Varghese N."/>
            <person name="Submissions S."/>
        </authorList>
    </citation>
    <scope>NUCLEOTIDE SEQUENCE [LARGE SCALE GENOMIC DNA]</scope>
    <source>
        <strain evidence="4">DSM 29591</strain>
    </source>
</reference>
<evidence type="ECO:0000313" key="3">
    <source>
        <dbReference type="EMBL" id="SIT85839.1"/>
    </source>
</evidence>
<protein>
    <submittedName>
        <fullName evidence="3">Uncharacterized protein</fullName>
    </submittedName>
</protein>
<dbReference type="Proteomes" id="UP000186997">
    <property type="component" value="Unassembled WGS sequence"/>
</dbReference>
<dbReference type="STRING" id="287098.SAMN05421665_2157"/>
<keyword evidence="2" id="KW-0732">Signal</keyword>
<sequence>MSRLFFILIAAGIAVAAGAVSAQSTQTDTSTQTQTSQPSPETTKGCANLGTLSSETCTLLGK</sequence>
<organism evidence="3 4">
    <name type="scientific">Yoonia rosea</name>
    <dbReference type="NCBI Taxonomy" id="287098"/>
    <lineage>
        <taxon>Bacteria</taxon>
        <taxon>Pseudomonadati</taxon>
        <taxon>Pseudomonadota</taxon>
        <taxon>Alphaproteobacteria</taxon>
        <taxon>Rhodobacterales</taxon>
        <taxon>Paracoccaceae</taxon>
        <taxon>Yoonia</taxon>
    </lineage>
</organism>
<name>A0A1R3X6N2_9RHOB</name>
<evidence type="ECO:0000256" key="1">
    <source>
        <dbReference type="SAM" id="MobiDB-lite"/>
    </source>
</evidence>
<feature type="compositionally biased region" description="Low complexity" evidence="1">
    <location>
        <begin position="23"/>
        <end position="43"/>
    </location>
</feature>
<feature type="chain" id="PRO_5010345363" evidence="2">
    <location>
        <begin position="23"/>
        <end position="62"/>
    </location>
</feature>
<feature type="signal peptide" evidence="2">
    <location>
        <begin position="1"/>
        <end position="22"/>
    </location>
</feature>
<dbReference type="AlphaFoldDB" id="A0A1R3X6N2"/>
<keyword evidence="4" id="KW-1185">Reference proteome</keyword>
<accession>A0A1R3X6N2</accession>
<evidence type="ECO:0000256" key="2">
    <source>
        <dbReference type="SAM" id="SignalP"/>
    </source>
</evidence>
<gene>
    <name evidence="3" type="ORF">SAMN05421665_2157</name>
</gene>
<dbReference type="RefSeq" id="WP_055293561.1">
    <property type="nucleotide sequence ID" value="NZ_FTPR01000001.1"/>
</dbReference>
<proteinExistence type="predicted"/>